<evidence type="ECO:0000259" key="9">
    <source>
        <dbReference type="PROSITE" id="PS50026"/>
    </source>
</evidence>
<name>A0A8J4XZT9_CHIOP</name>
<evidence type="ECO:0000256" key="6">
    <source>
        <dbReference type="PROSITE-ProRule" id="PRU00076"/>
    </source>
</evidence>
<feature type="compositionally biased region" description="Low complexity" evidence="7">
    <location>
        <begin position="18"/>
        <end position="27"/>
    </location>
</feature>
<feature type="compositionally biased region" description="Basic and acidic residues" evidence="7">
    <location>
        <begin position="545"/>
        <end position="564"/>
    </location>
</feature>
<reference evidence="10" key="1">
    <citation type="submission" date="2020-07" db="EMBL/GenBank/DDBJ databases">
        <title>The High-quality genome of the commercially important snow crab, Chionoecetes opilio.</title>
        <authorList>
            <person name="Jeong J.-H."/>
            <person name="Ryu S."/>
        </authorList>
    </citation>
    <scope>NUCLEOTIDE SEQUENCE</scope>
    <source>
        <strain evidence="10">MADBK_172401_WGS</strain>
        <tissue evidence="10">Digestive gland</tissue>
    </source>
</reference>
<evidence type="ECO:0000256" key="5">
    <source>
        <dbReference type="ARBA" id="ARBA00023180"/>
    </source>
</evidence>
<dbReference type="Pfam" id="PF00008">
    <property type="entry name" value="EGF"/>
    <property type="match status" value="1"/>
</dbReference>
<accession>A0A8J4XZT9</accession>
<keyword evidence="11" id="KW-1185">Reference proteome</keyword>
<keyword evidence="2" id="KW-0732">Signal</keyword>
<dbReference type="AlphaFoldDB" id="A0A8J4XZT9"/>
<proteinExistence type="predicted"/>
<dbReference type="GO" id="GO:0005886">
    <property type="term" value="C:plasma membrane"/>
    <property type="evidence" value="ECO:0007669"/>
    <property type="project" value="TreeGrafter"/>
</dbReference>
<sequence length="781" mass="84382">MAPCCRRLAERQLEDLTARGSAAHRAPPAAPPRRRPSLACPADPAARLLGCSPSDRRAGSPSLPASTRRGKSRKNSFMGFIVQHVDECADRPCRNNASCKDGDRDFTCLCQDAWKGRTCSSTTSHCDPNTCQNGGTCTDLGDGFVCHCLPGWRGSICQIPEQRACDSAPCQNGATCVNTGDSFTCLCPDGWDGVTCVNNINDCTPHPCYNGGLCVDGVNWRMCECTSGFTGPDCRVNINDTCIDGISDFTCLCPPGRTGHRCELVEANNTSIQATKACKWGEDLRPHGAVWRHQCNSCHCSHGVASCSDVWCGPENCLRPRDSGHYPCQSHEVCVPGPRRWCLTPPCDPWGECRLLSEEGQHVAPRVNPGPENCVPNDATLNNGCARLTLILDRTRLPHGSRVQMVCQGLRAAWADRHAHTSTPAPIILCGLLVGTNDTIEVTLSYTHEGPRGDVTLAAKTLGELVSRKLTPASALAAAVEVKVETTVVSGEPAGVANGVLAAVTVVLVVLVVLVVAALGYWQCRRRHLQAHHRNAFPSHSSRHKLAEDSHVEKSNNENEEKLWRYHNPLKTTTFSVGPSDGAEPSCSRMSPQGPGDPRVAPLGSPCGLMPVPKGMLASPETDLSDCDSPTHGLPAAIRKVQNADVERNMTPHDPACKSLQKEINLKAISPRQQEMDPITEMVGRPRQTSLSQLPSIDDPVTTYCLPPGDVTQLGAPQDTSGVVRQKLIFLREVRRAAARHAPLTLFSYRRTCGAENAPRSLMYSLEVLFVDTSGRVHNLV</sequence>
<protein>
    <submittedName>
        <fullName evidence="10">Protein jagged-1a</fullName>
    </submittedName>
</protein>
<organism evidence="10 11">
    <name type="scientific">Chionoecetes opilio</name>
    <name type="common">Atlantic snow crab</name>
    <name type="synonym">Cancer opilio</name>
    <dbReference type="NCBI Taxonomy" id="41210"/>
    <lineage>
        <taxon>Eukaryota</taxon>
        <taxon>Metazoa</taxon>
        <taxon>Ecdysozoa</taxon>
        <taxon>Arthropoda</taxon>
        <taxon>Crustacea</taxon>
        <taxon>Multicrustacea</taxon>
        <taxon>Malacostraca</taxon>
        <taxon>Eumalacostraca</taxon>
        <taxon>Eucarida</taxon>
        <taxon>Decapoda</taxon>
        <taxon>Pleocyemata</taxon>
        <taxon>Brachyura</taxon>
        <taxon>Eubrachyura</taxon>
        <taxon>Majoidea</taxon>
        <taxon>Majidae</taxon>
        <taxon>Chionoecetes</taxon>
    </lineage>
</organism>
<dbReference type="PANTHER" id="PTHR45836:SF13">
    <property type="entry name" value="PROTEIN CRUMBS"/>
    <property type="match status" value="1"/>
</dbReference>
<dbReference type="PRINTS" id="PR02059">
    <property type="entry name" value="JAGGEDFAMILY"/>
</dbReference>
<dbReference type="SMART" id="SM00179">
    <property type="entry name" value="EGF_CA"/>
    <property type="match status" value="5"/>
</dbReference>
<feature type="domain" description="EGF-like" evidence="9">
    <location>
        <begin position="122"/>
        <end position="158"/>
    </location>
</feature>
<evidence type="ECO:0000256" key="1">
    <source>
        <dbReference type="ARBA" id="ARBA00022536"/>
    </source>
</evidence>
<evidence type="ECO:0000256" key="7">
    <source>
        <dbReference type="SAM" id="MobiDB-lite"/>
    </source>
</evidence>
<feature type="disulfide bond" evidence="6">
    <location>
        <begin position="253"/>
        <end position="262"/>
    </location>
</feature>
<comment type="caution">
    <text evidence="6">Lacks conserved residue(s) required for the propagation of feature annotation.</text>
</comment>
<dbReference type="InterPro" id="IPR051355">
    <property type="entry name" value="Notch/Slit_guidance"/>
</dbReference>
<feature type="region of interest" description="Disordered" evidence="7">
    <location>
        <begin position="535"/>
        <end position="597"/>
    </location>
</feature>
<keyword evidence="1 6" id="KW-0245">EGF-like domain</keyword>
<dbReference type="OrthoDB" id="283575at2759"/>
<keyword evidence="4 6" id="KW-1015">Disulfide bond</keyword>
<evidence type="ECO:0000256" key="4">
    <source>
        <dbReference type="ARBA" id="ARBA00023157"/>
    </source>
</evidence>
<dbReference type="PANTHER" id="PTHR45836">
    <property type="entry name" value="SLIT HOMOLOG"/>
    <property type="match status" value="1"/>
</dbReference>
<feature type="domain" description="EGF-like" evidence="9">
    <location>
        <begin position="84"/>
        <end position="120"/>
    </location>
</feature>
<keyword evidence="8" id="KW-1133">Transmembrane helix</keyword>
<keyword evidence="3" id="KW-0677">Repeat</keyword>
<feature type="domain" description="EGF-like" evidence="9">
    <location>
        <begin position="239"/>
        <end position="263"/>
    </location>
</feature>
<dbReference type="GO" id="GO:0007219">
    <property type="term" value="P:Notch signaling pathway"/>
    <property type="evidence" value="ECO:0007669"/>
    <property type="project" value="InterPro"/>
</dbReference>
<comment type="caution">
    <text evidence="10">The sequence shown here is derived from an EMBL/GenBank/DDBJ whole genome shotgun (WGS) entry which is preliminary data.</text>
</comment>
<dbReference type="PRINTS" id="PR00010">
    <property type="entry name" value="EGFBLOOD"/>
</dbReference>
<feature type="transmembrane region" description="Helical" evidence="8">
    <location>
        <begin position="500"/>
        <end position="522"/>
    </location>
</feature>
<evidence type="ECO:0000313" key="11">
    <source>
        <dbReference type="Proteomes" id="UP000770661"/>
    </source>
</evidence>
<dbReference type="SUPFAM" id="SSF57196">
    <property type="entry name" value="EGF/Laminin"/>
    <property type="match status" value="2"/>
</dbReference>
<dbReference type="Gene3D" id="2.10.25.10">
    <property type="entry name" value="Laminin"/>
    <property type="match status" value="5"/>
</dbReference>
<dbReference type="FunFam" id="2.10.25.10:FF:000006">
    <property type="entry name" value="Versican core protein-like isoform 1"/>
    <property type="match status" value="1"/>
</dbReference>
<evidence type="ECO:0000256" key="8">
    <source>
        <dbReference type="SAM" id="Phobius"/>
    </source>
</evidence>
<dbReference type="InterPro" id="IPR013032">
    <property type="entry name" value="EGF-like_CS"/>
</dbReference>
<feature type="disulfide bond" evidence="6">
    <location>
        <begin position="148"/>
        <end position="157"/>
    </location>
</feature>
<keyword evidence="8" id="KW-0472">Membrane</keyword>
<dbReference type="Pfam" id="PF23575">
    <property type="entry name" value="JAG1"/>
    <property type="match status" value="1"/>
</dbReference>
<dbReference type="GO" id="GO:0009986">
    <property type="term" value="C:cell surface"/>
    <property type="evidence" value="ECO:0007669"/>
    <property type="project" value="TreeGrafter"/>
</dbReference>
<dbReference type="Proteomes" id="UP000770661">
    <property type="component" value="Unassembled WGS sequence"/>
</dbReference>
<evidence type="ECO:0000256" key="2">
    <source>
        <dbReference type="ARBA" id="ARBA00022729"/>
    </source>
</evidence>
<keyword evidence="8" id="KW-0812">Transmembrane</keyword>
<dbReference type="PROSITE" id="PS00022">
    <property type="entry name" value="EGF_1"/>
    <property type="match status" value="5"/>
</dbReference>
<dbReference type="FunFam" id="2.10.25.10:FF:000061">
    <property type="entry name" value="Delta-like protein"/>
    <property type="match status" value="2"/>
</dbReference>
<dbReference type="InterPro" id="IPR026219">
    <property type="entry name" value="Jagged/Serrate"/>
</dbReference>
<dbReference type="CDD" id="cd00054">
    <property type="entry name" value="EGF_CA"/>
    <property type="match status" value="4"/>
</dbReference>
<keyword evidence="5" id="KW-0325">Glycoprotein</keyword>
<feature type="domain" description="EGF-like" evidence="9">
    <location>
        <begin position="161"/>
        <end position="197"/>
    </location>
</feature>
<dbReference type="GO" id="GO:0005112">
    <property type="term" value="F:Notch binding"/>
    <property type="evidence" value="ECO:0007669"/>
    <property type="project" value="InterPro"/>
</dbReference>
<dbReference type="PROSITE" id="PS50026">
    <property type="entry name" value="EGF_3"/>
    <property type="match status" value="5"/>
</dbReference>
<dbReference type="GO" id="GO:0007411">
    <property type="term" value="P:axon guidance"/>
    <property type="evidence" value="ECO:0007669"/>
    <property type="project" value="TreeGrafter"/>
</dbReference>
<dbReference type="Pfam" id="PF12661">
    <property type="entry name" value="hEGF"/>
    <property type="match status" value="4"/>
</dbReference>
<dbReference type="GO" id="GO:0005509">
    <property type="term" value="F:calcium ion binding"/>
    <property type="evidence" value="ECO:0007669"/>
    <property type="project" value="InterPro"/>
</dbReference>
<dbReference type="SUPFAM" id="SSF57184">
    <property type="entry name" value="Growth factor receptor domain"/>
    <property type="match status" value="1"/>
</dbReference>
<dbReference type="InterPro" id="IPR001881">
    <property type="entry name" value="EGF-like_Ca-bd_dom"/>
</dbReference>
<dbReference type="InterPro" id="IPR000152">
    <property type="entry name" value="EGF-type_Asp/Asn_hydroxyl_site"/>
</dbReference>
<feature type="disulfide bond" evidence="6">
    <location>
        <begin position="110"/>
        <end position="119"/>
    </location>
</feature>
<dbReference type="InterPro" id="IPR056986">
    <property type="entry name" value="JAG1_1/2_dom"/>
</dbReference>
<feature type="region of interest" description="Disordered" evidence="7">
    <location>
        <begin position="16"/>
        <end position="74"/>
    </location>
</feature>
<evidence type="ECO:0000313" key="10">
    <source>
        <dbReference type="EMBL" id="KAG0717358.1"/>
    </source>
</evidence>
<dbReference type="EMBL" id="JACEEZ010017771">
    <property type="protein sequence ID" value="KAG0717358.1"/>
    <property type="molecule type" value="Genomic_DNA"/>
</dbReference>
<dbReference type="InterPro" id="IPR001007">
    <property type="entry name" value="VWF_dom"/>
</dbReference>
<feature type="disulfide bond" evidence="6">
    <location>
        <begin position="187"/>
        <end position="196"/>
    </location>
</feature>
<dbReference type="InterPro" id="IPR009030">
    <property type="entry name" value="Growth_fac_rcpt_cys_sf"/>
</dbReference>
<dbReference type="InterPro" id="IPR000742">
    <property type="entry name" value="EGF"/>
</dbReference>
<gene>
    <name evidence="10" type="primary">jag1a</name>
    <name evidence="10" type="ORF">GWK47_054638</name>
</gene>
<dbReference type="PROSITE" id="PS00010">
    <property type="entry name" value="ASX_HYDROXYL"/>
    <property type="match status" value="4"/>
</dbReference>
<feature type="domain" description="EGF-like" evidence="9">
    <location>
        <begin position="199"/>
        <end position="235"/>
    </location>
</feature>
<dbReference type="GO" id="GO:0043235">
    <property type="term" value="C:receptor complex"/>
    <property type="evidence" value="ECO:0007669"/>
    <property type="project" value="TreeGrafter"/>
</dbReference>
<dbReference type="FunFam" id="2.10.25.10:FF:000431">
    <property type="entry name" value="Delta-like protein"/>
    <property type="match status" value="1"/>
</dbReference>
<feature type="disulfide bond" evidence="6">
    <location>
        <begin position="225"/>
        <end position="234"/>
    </location>
</feature>
<dbReference type="PROSITE" id="PS01186">
    <property type="entry name" value="EGF_2"/>
    <property type="match status" value="3"/>
</dbReference>
<dbReference type="SMART" id="SM00215">
    <property type="entry name" value="VWC_out"/>
    <property type="match status" value="1"/>
</dbReference>
<evidence type="ECO:0000256" key="3">
    <source>
        <dbReference type="ARBA" id="ARBA00022737"/>
    </source>
</evidence>
<dbReference type="SMART" id="SM00181">
    <property type="entry name" value="EGF"/>
    <property type="match status" value="5"/>
</dbReference>